<dbReference type="SUPFAM" id="SSF54909">
    <property type="entry name" value="Dimeric alpha+beta barrel"/>
    <property type="match status" value="1"/>
</dbReference>
<comment type="pathway">
    <text evidence="1">Amino-acid biosynthesis.</text>
</comment>
<evidence type="ECO:0000313" key="4">
    <source>
        <dbReference type="Proteomes" id="UP000509301"/>
    </source>
</evidence>
<dbReference type="AlphaFoldDB" id="A0A6N0NWG2"/>
<dbReference type="OrthoDB" id="8136at2157"/>
<feature type="domain" description="Transcription regulator AsnC/Lrp ligand binding" evidence="2">
    <location>
        <begin position="16"/>
        <end position="76"/>
    </location>
</feature>
<dbReference type="KEGG" id="mten:GWK48_09285"/>
<gene>
    <name evidence="3" type="ORF">GWK48_09285</name>
</gene>
<keyword evidence="4" id="KW-1185">Reference proteome</keyword>
<accession>A0A6N0NWG2</accession>
<sequence>MGTLKAYVLLITTIGKEMDVVNELKKIEGVRDGTAVYGEYDVVVEVEGKDLDDINKTINQIRRNPNIIRSVTLISM</sequence>
<organism evidence="3 4">
    <name type="scientific">Metallosphaera tengchongensis</name>
    <dbReference type="NCBI Taxonomy" id="1532350"/>
    <lineage>
        <taxon>Archaea</taxon>
        <taxon>Thermoproteota</taxon>
        <taxon>Thermoprotei</taxon>
        <taxon>Sulfolobales</taxon>
        <taxon>Sulfolobaceae</taxon>
        <taxon>Metallosphaera</taxon>
    </lineage>
</organism>
<evidence type="ECO:0000259" key="2">
    <source>
        <dbReference type="Pfam" id="PF01037"/>
    </source>
</evidence>
<dbReference type="Gene3D" id="3.30.70.920">
    <property type="match status" value="1"/>
</dbReference>
<reference evidence="3 4" key="1">
    <citation type="submission" date="2020-02" db="EMBL/GenBank/DDBJ databases">
        <title>Comparative genome analysis reveals the metabolism and evolution of the thermophilic archaeal genus Metallosphaera.</title>
        <authorList>
            <person name="Jiang C."/>
        </authorList>
    </citation>
    <scope>NUCLEOTIDE SEQUENCE [LARGE SCALE GENOMIC DNA]</scope>
    <source>
        <strain evidence="3 4">Ric-A</strain>
    </source>
</reference>
<name>A0A6N0NWG2_9CREN</name>
<dbReference type="InterPro" id="IPR011008">
    <property type="entry name" value="Dimeric_a/b-barrel"/>
</dbReference>
<dbReference type="RefSeq" id="WP_174631634.1">
    <property type="nucleotide sequence ID" value="NZ_CP049074.1"/>
</dbReference>
<dbReference type="InterPro" id="IPR019887">
    <property type="entry name" value="Tscrpt_reg_AsnC/Lrp_C"/>
</dbReference>
<proteinExistence type="predicted"/>
<dbReference type="GeneID" id="55642135"/>
<evidence type="ECO:0000256" key="1">
    <source>
        <dbReference type="ARBA" id="ARBA00029440"/>
    </source>
</evidence>
<evidence type="ECO:0000313" key="3">
    <source>
        <dbReference type="EMBL" id="QKR00545.1"/>
    </source>
</evidence>
<dbReference type="Proteomes" id="UP000509301">
    <property type="component" value="Chromosome"/>
</dbReference>
<protein>
    <submittedName>
        <fullName evidence="3">Lrp/AsnC family transcriptional regulator</fullName>
    </submittedName>
</protein>
<dbReference type="EMBL" id="CP049074">
    <property type="protein sequence ID" value="QKR00545.1"/>
    <property type="molecule type" value="Genomic_DNA"/>
</dbReference>
<dbReference type="Pfam" id="PF01037">
    <property type="entry name" value="AsnC_trans_reg"/>
    <property type="match status" value="1"/>
</dbReference>